<dbReference type="InterPro" id="IPR023213">
    <property type="entry name" value="CAT-like_dom_sf"/>
</dbReference>
<gene>
    <name evidence="1" type="ORF">D806_039120</name>
</gene>
<dbReference type="SUPFAM" id="SSF52777">
    <property type="entry name" value="CoA-dependent acyltransferases"/>
    <property type="match status" value="2"/>
</dbReference>
<dbReference type="Gene3D" id="3.30.559.10">
    <property type="entry name" value="Chloramphenicol acetyltransferase-like domain"/>
    <property type="match status" value="1"/>
</dbReference>
<name>A0A2U9PT16_MYCSE</name>
<dbReference type="Gene3D" id="3.30.559.30">
    <property type="entry name" value="Nonribosomal peptide synthetase, condensation domain"/>
    <property type="match status" value="1"/>
</dbReference>
<protein>
    <submittedName>
        <fullName evidence="1">Peptide synthetase ScpsB, putative</fullName>
    </submittedName>
</protein>
<dbReference type="PANTHER" id="PTHR28037:SF1">
    <property type="entry name" value="ALCOHOL O-ACETYLTRANSFERASE 1-RELATED"/>
    <property type="match status" value="1"/>
</dbReference>
<dbReference type="Proteomes" id="UP000011200">
    <property type="component" value="Chromosome"/>
</dbReference>
<evidence type="ECO:0000313" key="1">
    <source>
        <dbReference type="EMBL" id="AWT54878.1"/>
    </source>
</evidence>
<dbReference type="AlphaFoldDB" id="A0A2U9PT16"/>
<evidence type="ECO:0000313" key="2">
    <source>
        <dbReference type="Proteomes" id="UP000011200"/>
    </source>
</evidence>
<dbReference type="EMBL" id="CP027541">
    <property type="protein sequence ID" value="AWT54878.1"/>
    <property type="molecule type" value="Genomic_DNA"/>
</dbReference>
<reference evidence="2" key="2">
    <citation type="submission" date="2018-03" db="EMBL/GenBank/DDBJ databases">
        <authorList>
            <person name="Derbyshire K."/>
            <person name="Gray T.A."/>
            <person name="Champion M."/>
        </authorList>
    </citation>
    <scope>NUCLEOTIDE SEQUENCE [LARGE SCALE GENOMIC DNA]</scope>
    <source>
        <strain evidence="2">MKD8</strain>
    </source>
</reference>
<reference evidence="1 2" key="1">
    <citation type="journal article" date="2013" name="Genome Announc.">
        <title>Draft genome sequence of MKD8, a conjugal recipient Mycobacterium smegmatis strain.</title>
        <authorList>
            <person name="Gray T.A."/>
            <person name="Palumbo M.J."/>
            <person name="Derbyshire K.M."/>
        </authorList>
    </citation>
    <scope>NUCLEOTIDE SEQUENCE [LARGE SCALE GENOMIC DNA]</scope>
    <source>
        <strain evidence="1 2">MKD8</strain>
    </source>
</reference>
<organism evidence="1 2">
    <name type="scientific">Mycolicibacterium smegmatis (strain MKD8)</name>
    <name type="common">Mycobacterium smegmatis</name>
    <dbReference type="NCBI Taxonomy" id="1214915"/>
    <lineage>
        <taxon>Bacteria</taxon>
        <taxon>Bacillati</taxon>
        <taxon>Actinomycetota</taxon>
        <taxon>Actinomycetes</taxon>
        <taxon>Mycobacteriales</taxon>
        <taxon>Mycobacteriaceae</taxon>
        <taxon>Mycolicibacterium</taxon>
    </lineage>
</organism>
<dbReference type="InterPro" id="IPR052058">
    <property type="entry name" value="Alcohol_O-acetyltransferase"/>
</dbReference>
<sequence>MGFADTVATAELVRPVDAMERVMYRYGERNPLRFMVCAEFDVVLDEHAVRFALDHVQRRHPLLQVHVEDRPDGHLDFCRVEEPAPVPLRVITNSGWQAVAIEDFVEPIDRSIAPLMRAVLLTNAGRSALILTFDHTVGDGIATLMALKDVLAVLNGEALPVLPVPPSQKSMLETAFGPVQNWSVLTPPEPDARMARPMSVRRFDGTPTTVHAAEVPAEHTSALVNRCRAEHATVHAAIVTAASRVRSDMRAEEFVRVMSPINLRDLVRAGGDVAVYLSSAVTGMAPWDGTSFWDQARTLTAELAIARSVPGVLTSSAGTQQAMGVGADPSTAEHLFTKVMAFEMLISNLGVQDLESSGPLRPTALWAPVLETQIADHVTIGITTYAGVLRMVSVGYDSTQEFIEAVARTLVAQSA</sequence>
<dbReference type="PANTHER" id="PTHR28037">
    <property type="entry name" value="ALCOHOL O-ACETYLTRANSFERASE 1-RELATED"/>
    <property type="match status" value="1"/>
</dbReference>
<proteinExistence type="predicted"/>
<accession>A0A2U9PT16</accession>